<dbReference type="EMBL" id="JADCNL010000005">
    <property type="protein sequence ID" value="KAG0481263.1"/>
    <property type="molecule type" value="Genomic_DNA"/>
</dbReference>
<dbReference type="OrthoDB" id="2016421at2759"/>
<dbReference type="InterPro" id="IPR016181">
    <property type="entry name" value="Acyl_CoA_acyltransferase"/>
</dbReference>
<dbReference type="AlphaFoldDB" id="A0A835R7F8"/>
<sequence length="157" mass="17988">MEAEEIYDTAGDKTLRRNPPLINLRRFVPSDSDIDALIALSADDHVNRFLRRGPFACRDDAHRFLHAYVLPHPWYRAICLSGAGVVGSIFLRPSSLAGRGELLRSASLGYRVAGEFWGRGIATEAVRMRPRRRSRSGRNWRGWKRLSTWRIPPRRGY</sequence>
<proteinExistence type="predicted"/>
<gene>
    <name evidence="2" type="ORF">HPP92_012121</name>
</gene>
<dbReference type="PANTHER" id="PTHR46067">
    <property type="entry name" value="ACYL-COA N-ACYLTRANSFERASES (NAT) SUPERFAMILY PROTEIN"/>
    <property type="match status" value="1"/>
</dbReference>
<name>A0A835R7F8_VANPL</name>
<accession>A0A835R7F8</accession>
<dbReference type="Proteomes" id="UP000636800">
    <property type="component" value="Chromosome 5"/>
</dbReference>
<evidence type="ECO:0000313" key="3">
    <source>
        <dbReference type="Proteomes" id="UP000636800"/>
    </source>
</evidence>
<dbReference type="GO" id="GO:0016747">
    <property type="term" value="F:acyltransferase activity, transferring groups other than amino-acyl groups"/>
    <property type="evidence" value="ECO:0007669"/>
    <property type="project" value="InterPro"/>
</dbReference>
<keyword evidence="3" id="KW-1185">Reference proteome</keyword>
<evidence type="ECO:0000259" key="1">
    <source>
        <dbReference type="Pfam" id="PF13302"/>
    </source>
</evidence>
<organism evidence="2 3">
    <name type="scientific">Vanilla planifolia</name>
    <name type="common">Vanilla</name>
    <dbReference type="NCBI Taxonomy" id="51239"/>
    <lineage>
        <taxon>Eukaryota</taxon>
        <taxon>Viridiplantae</taxon>
        <taxon>Streptophyta</taxon>
        <taxon>Embryophyta</taxon>
        <taxon>Tracheophyta</taxon>
        <taxon>Spermatophyta</taxon>
        <taxon>Magnoliopsida</taxon>
        <taxon>Liliopsida</taxon>
        <taxon>Asparagales</taxon>
        <taxon>Orchidaceae</taxon>
        <taxon>Vanilloideae</taxon>
        <taxon>Vanilleae</taxon>
        <taxon>Vanilla</taxon>
    </lineage>
</organism>
<dbReference type="SUPFAM" id="SSF55729">
    <property type="entry name" value="Acyl-CoA N-acyltransferases (Nat)"/>
    <property type="match status" value="1"/>
</dbReference>
<dbReference type="Pfam" id="PF13302">
    <property type="entry name" value="Acetyltransf_3"/>
    <property type="match status" value="1"/>
</dbReference>
<evidence type="ECO:0000313" key="2">
    <source>
        <dbReference type="EMBL" id="KAG0481263.1"/>
    </source>
</evidence>
<dbReference type="Gene3D" id="3.40.630.30">
    <property type="match status" value="1"/>
</dbReference>
<reference evidence="2 3" key="1">
    <citation type="journal article" date="2020" name="Nat. Food">
        <title>A phased Vanilla planifolia genome enables genetic improvement of flavour and production.</title>
        <authorList>
            <person name="Hasing T."/>
            <person name="Tang H."/>
            <person name="Brym M."/>
            <person name="Khazi F."/>
            <person name="Huang T."/>
            <person name="Chambers A.H."/>
        </authorList>
    </citation>
    <scope>NUCLEOTIDE SEQUENCE [LARGE SCALE GENOMIC DNA]</scope>
    <source>
        <tissue evidence="2">Leaf</tissue>
    </source>
</reference>
<feature type="domain" description="N-acetyltransferase" evidence="1">
    <location>
        <begin position="24"/>
        <end position="127"/>
    </location>
</feature>
<protein>
    <recommendedName>
        <fullName evidence="1">N-acetyltransferase domain-containing protein</fullName>
    </recommendedName>
</protein>
<dbReference type="InterPro" id="IPR000182">
    <property type="entry name" value="GNAT_dom"/>
</dbReference>
<comment type="caution">
    <text evidence="2">The sequence shown here is derived from an EMBL/GenBank/DDBJ whole genome shotgun (WGS) entry which is preliminary data.</text>
</comment>
<dbReference type="PANTHER" id="PTHR46067:SF2">
    <property type="entry name" value="ACETYLTRANSFERASE, GNAT FAMILY PROTEIN, EXPRESSED"/>
    <property type="match status" value="1"/>
</dbReference>